<feature type="transmembrane region" description="Helical" evidence="1">
    <location>
        <begin position="20"/>
        <end position="40"/>
    </location>
</feature>
<feature type="transmembrane region" description="Helical" evidence="1">
    <location>
        <begin position="198"/>
        <end position="224"/>
    </location>
</feature>
<feature type="transmembrane region" description="Helical" evidence="1">
    <location>
        <begin position="463"/>
        <end position="481"/>
    </location>
</feature>
<keyword evidence="1" id="KW-0812">Transmembrane</keyword>
<feature type="transmembrane region" description="Helical" evidence="1">
    <location>
        <begin position="269"/>
        <end position="287"/>
    </location>
</feature>
<feature type="transmembrane region" description="Helical" evidence="1">
    <location>
        <begin position="488"/>
        <end position="508"/>
    </location>
</feature>
<proteinExistence type="predicted"/>
<feature type="transmembrane region" description="Helical" evidence="1">
    <location>
        <begin position="421"/>
        <end position="443"/>
    </location>
</feature>
<evidence type="ECO:0000313" key="2">
    <source>
        <dbReference type="EMBL" id="BDZ77352.1"/>
    </source>
</evidence>
<name>A0ABM8I2X6_9FIRM</name>
<evidence type="ECO:0000313" key="3">
    <source>
        <dbReference type="Proteomes" id="UP001305815"/>
    </source>
</evidence>
<feature type="transmembrane region" description="Helical" evidence="1">
    <location>
        <begin position="528"/>
        <end position="552"/>
    </location>
</feature>
<gene>
    <name evidence="2" type="ORF">Lac1_15350</name>
</gene>
<feature type="transmembrane region" description="Helical" evidence="1">
    <location>
        <begin position="143"/>
        <end position="163"/>
    </location>
</feature>
<organism evidence="2 3">
    <name type="scientific">Claveliimonas bilis</name>
    <dbReference type="NCBI Taxonomy" id="3028070"/>
    <lineage>
        <taxon>Bacteria</taxon>
        <taxon>Bacillati</taxon>
        <taxon>Bacillota</taxon>
        <taxon>Clostridia</taxon>
        <taxon>Lachnospirales</taxon>
        <taxon>Lachnospiraceae</taxon>
        <taxon>Claveliimonas</taxon>
    </lineage>
</organism>
<keyword evidence="1" id="KW-1133">Transmembrane helix</keyword>
<dbReference type="PANTHER" id="PTHR40076:SF1">
    <property type="entry name" value="MEMBRANE PROTEIN"/>
    <property type="match status" value="1"/>
</dbReference>
<dbReference type="Pfam" id="PF06541">
    <property type="entry name" value="ABC_trans_CmpB"/>
    <property type="match status" value="1"/>
</dbReference>
<dbReference type="InterPro" id="IPR010540">
    <property type="entry name" value="CmpB_TMEM229"/>
</dbReference>
<keyword evidence="3" id="KW-1185">Reference proteome</keyword>
<evidence type="ECO:0000256" key="1">
    <source>
        <dbReference type="SAM" id="Phobius"/>
    </source>
</evidence>
<dbReference type="PANTHER" id="PTHR40076">
    <property type="entry name" value="MEMBRANE PROTEIN-RELATED"/>
    <property type="match status" value="1"/>
</dbReference>
<dbReference type="Pfam" id="PF06161">
    <property type="entry name" value="DUF975"/>
    <property type="match status" value="1"/>
</dbReference>
<reference evidence="3" key="1">
    <citation type="journal article" date="2023" name="Int. J. Syst. Evol. Microbiol.">
        <title>Claveliimonas bilis gen. nov., sp. nov., deoxycholic acid-producing bacteria isolated from human faeces, and reclassification of Sellimonas monacensis Zenner et al. 2021 as Claveliimonas monacensis comb. nov.</title>
        <authorList>
            <person name="Hisatomi A."/>
            <person name="Kastawa N.W.E.P.G."/>
            <person name="Song I."/>
            <person name="Ohkuma M."/>
            <person name="Fukiya S."/>
            <person name="Sakamoto M."/>
        </authorList>
    </citation>
    <scope>NUCLEOTIDE SEQUENCE [LARGE SCALE GENOMIC DNA]</scope>
    <source>
        <strain evidence="3">12BBH14</strain>
    </source>
</reference>
<protein>
    <recommendedName>
        <fullName evidence="4">DUF975 family protein</fullName>
    </recommendedName>
</protein>
<dbReference type="RefSeq" id="WP_316264397.1">
    <property type="nucleotide sequence ID" value="NZ_AP027742.1"/>
</dbReference>
<dbReference type="EMBL" id="AP027742">
    <property type="protein sequence ID" value="BDZ77352.1"/>
    <property type="molecule type" value="Genomic_DNA"/>
</dbReference>
<keyword evidence="1" id="KW-0472">Membrane</keyword>
<sequence length="635" mass="72862">MTTRKEMKRKAKKAVKKHYILYVAVCLIMAYMGVEFSSSLNVLDITPAEEVYRMEDEERLTRIGANSDGLIDVIADLLAGDQEGGQELSSQIKEEEKERSLEGNPVFGRTRGVFAGIVNNITSGSALVFLVGALHSLLGSESAAILVLVLFGIAFLFSVWFFITNVVSVIARRIFLEGRIYETVPFQRCLFLLRVKKWVKACCTMFLTAFFQFLWSFTIIGGIIKYYSYYLVSYIVAENPDISSREAIRLSRRMMKGHKWECFVYELSFLPWTFLGAATAGLSEIFYSNPYRAASFSEYYAQLREEAKKARIKGSQYLNDTYLFEKAEDEMIYLAYEDVISALVRPKRDGRKLKGIRKFFADYLGILLTNTKEEREYEETQALHMRMQFLKDAVDRKSYPSRLSALPEQEKRKKVEMIHYLRHYSVWSVIVLFFVFSFMGWLWEVSLHLVQDGEFVNRGVLHGPWLPIYGGGGVLILLLLNKIRNRPLAEFVGIILLCGTVEYFSSYYLEMAHNGERWWDYSGYFLNLHGRICAEGLLVFGIGGIGLVYVLAPLLDNAIQKIPLQILAPFCVVLTVIFAADTVYSMKYPNTGKGITDYESRVVTDNWNQENKIYIHIQENNKYACNLFIPNLYTG</sequence>
<dbReference type="Proteomes" id="UP001305815">
    <property type="component" value="Chromosome"/>
</dbReference>
<evidence type="ECO:0008006" key="4">
    <source>
        <dbReference type="Google" id="ProtNLM"/>
    </source>
</evidence>
<feature type="transmembrane region" description="Helical" evidence="1">
    <location>
        <begin position="564"/>
        <end position="584"/>
    </location>
</feature>
<accession>A0ABM8I2X6</accession>
<dbReference type="InterPro" id="IPR010380">
    <property type="entry name" value="DUF975"/>
</dbReference>